<feature type="compositionally biased region" description="Low complexity" evidence="10">
    <location>
        <begin position="1354"/>
        <end position="1370"/>
    </location>
</feature>
<dbReference type="Gene3D" id="3.40.50.300">
    <property type="entry name" value="P-loop containing nucleotide triphosphate hydrolases"/>
    <property type="match status" value="2"/>
</dbReference>
<evidence type="ECO:0000256" key="2">
    <source>
        <dbReference type="ARBA" id="ARBA00009889"/>
    </source>
</evidence>
<evidence type="ECO:0000256" key="3">
    <source>
        <dbReference type="ARBA" id="ARBA00022741"/>
    </source>
</evidence>
<feature type="compositionally biased region" description="Basic residues" evidence="10">
    <location>
        <begin position="1008"/>
        <end position="1023"/>
    </location>
</feature>
<keyword evidence="7" id="KW-0539">Nucleus</keyword>
<feature type="region of interest" description="Disordered" evidence="10">
    <location>
        <begin position="897"/>
        <end position="1028"/>
    </location>
</feature>
<feature type="compositionally biased region" description="Acidic residues" evidence="10">
    <location>
        <begin position="264"/>
        <end position="283"/>
    </location>
</feature>
<keyword evidence="3" id="KW-0547">Nucleotide-binding</keyword>
<feature type="compositionally biased region" description="Basic and acidic residues" evidence="10">
    <location>
        <begin position="944"/>
        <end position="959"/>
    </location>
</feature>
<feature type="compositionally biased region" description="Basic residues" evidence="10">
    <location>
        <begin position="248"/>
        <end position="260"/>
    </location>
</feature>
<accession>A0A1B9HTD1</accession>
<feature type="region of interest" description="Disordered" evidence="10">
    <location>
        <begin position="1048"/>
        <end position="1174"/>
    </location>
</feature>
<evidence type="ECO:0000256" key="1">
    <source>
        <dbReference type="ARBA" id="ARBA00004123"/>
    </source>
</evidence>
<comment type="subunit">
    <text evidence="9">Interacts with the MHF histone-fold complex to form the FANCM-MHF complex.</text>
</comment>
<dbReference type="GO" id="GO:0005524">
    <property type="term" value="F:ATP binding"/>
    <property type="evidence" value="ECO:0007669"/>
    <property type="project" value="UniProtKB-UniRule"/>
</dbReference>
<protein>
    <recommendedName>
        <fullName evidence="9">ATP-dependent DNA helicase</fullName>
        <ecNumber evidence="9">3.6.4.12</ecNumber>
    </recommendedName>
</protein>
<dbReference type="GO" id="GO:0043138">
    <property type="term" value="F:3'-5' DNA helicase activity"/>
    <property type="evidence" value="ECO:0007669"/>
    <property type="project" value="InterPro"/>
</dbReference>
<feature type="compositionally biased region" description="Polar residues" evidence="10">
    <location>
        <begin position="1153"/>
        <end position="1172"/>
    </location>
</feature>
<organism evidence="13">
    <name type="scientific">Kwoniella pini CBS 10737</name>
    <dbReference type="NCBI Taxonomy" id="1296096"/>
    <lineage>
        <taxon>Eukaryota</taxon>
        <taxon>Fungi</taxon>
        <taxon>Dikarya</taxon>
        <taxon>Basidiomycota</taxon>
        <taxon>Agaricomycotina</taxon>
        <taxon>Tremellomycetes</taxon>
        <taxon>Tremellales</taxon>
        <taxon>Cryptococcaceae</taxon>
        <taxon>Kwoniella</taxon>
    </lineage>
</organism>
<gene>
    <name evidence="13" type="ORF">I206_07377</name>
</gene>
<evidence type="ECO:0000256" key="7">
    <source>
        <dbReference type="ARBA" id="ARBA00023242"/>
    </source>
</evidence>
<evidence type="ECO:0000256" key="5">
    <source>
        <dbReference type="ARBA" id="ARBA00022806"/>
    </source>
</evidence>
<evidence type="ECO:0000259" key="11">
    <source>
        <dbReference type="PROSITE" id="PS51192"/>
    </source>
</evidence>
<feature type="domain" description="Helicase C-terminal" evidence="12">
    <location>
        <begin position="687"/>
        <end position="861"/>
    </location>
</feature>
<evidence type="ECO:0000256" key="4">
    <source>
        <dbReference type="ARBA" id="ARBA00022801"/>
    </source>
</evidence>
<feature type="compositionally biased region" description="Polar residues" evidence="10">
    <location>
        <begin position="1083"/>
        <end position="1092"/>
    </location>
</feature>
<dbReference type="GO" id="GO:0005634">
    <property type="term" value="C:nucleus"/>
    <property type="evidence" value="ECO:0007669"/>
    <property type="project" value="UniProtKB-SubCell"/>
</dbReference>
<dbReference type="PANTHER" id="PTHR14025:SF20">
    <property type="entry name" value="FANCONI ANEMIA GROUP M PROTEIN"/>
    <property type="match status" value="1"/>
</dbReference>
<dbReference type="PANTHER" id="PTHR14025">
    <property type="entry name" value="FANCONI ANEMIA GROUP M FANCM FAMILY MEMBER"/>
    <property type="match status" value="1"/>
</dbReference>
<dbReference type="InterPro" id="IPR014001">
    <property type="entry name" value="Helicase_ATP-bd"/>
</dbReference>
<feature type="compositionally biased region" description="Low complexity" evidence="10">
    <location>
        <begin position="165"/>
        <end position="176"/>
    </location>
</feature>
<dbReference type="Pfam" id="PF00270">
    <property type="entry name" value="DEAD"/>
    <property type="match status" value="1"/>
</dbReference>
<dbReference type="CDD" id="cd18033">
    <property type="entry name" value="DEXDc_FANCM"/>
    <property type="match status" value="1"/>
</dbReference>
<sequence length="1482" mass="165572">MSDDDFGDDSFLVDDSFLREVDNITSKASTSTNKNLHKGFTRSVSLHNPPSGSNAASLSKAWTGVQRNFSGPSNFSKVNSTPSIPSRSKNGFRKPSQTSQDRMTPGKTVSAKPTTSSQQLVYASSDDEFDILPLEAESIAALDSLTNRPPPLRQNNTSPSTSKLSNRNDTNRTTSNGSVPFARTGLGRTTSSSSNSSKNRPFERTSSANGFLQTHLNFRREKQTTKGKIWDRTEFAETGRRIGAEKNKKSKGRGKTKRKARGWDDDEDDEDGEELEDEDEDDWGGLMAPAPKPFVDMSAPYEPQRHVPNSATIGTYIYPTNKSKRDYQYEIIRACFKDNCLVALPTGLGKTFVAGVVMLNFYRWFPTGKIVFLAPTKPLVNQQIEACQLSCGIPSKDAAVMTGSSVSTKERTRLWEDRRVFYCTPQTLDNDLKKGSVDPRDIVLAVFDEAHKASGSYAYTTILAYITAHHPYFRVLALTATPGADVPKVQGVVDALHISRIEIREAEAPEIRKYMNEKASYLLRTEKHVVPMGDVIESFRDRWADIMKPNVAKLVDKEILTERDLDVKRLRPFRLTAKRMEIGRDRNSGMKWAFGSLTALEKMARAMSHLLEFSLGMFHTTVVEIAGGTNAQGKKSASKGSSNSVRNNTEFQKLLRDVEVEMNMIRIGKDGRSKADKHPKMQKTLELLLAHFTQAEEEEKTLGQKNDTRAMVFCSFRECVLDIVDMLNQHSGLLRATKFVGQSQGKQEEDKGFTQKEQKKTINEFKDGKYNILVSTSIGEEGLDIGEVDFVVIYDMPKQSIKLLQRVGRTGRKRDGKVHVLMSENREDMNWESAQQTHRDIQEEILHSRNLELFEDVEPLLPDKFPECIEQEMEIDPWDPEDKQFQKTLAEAERLVRKEKEKQQKALNQSAKTRTTKGAAKSKVATRGHEVPDDAQGFKSVAELLRDAGKLPTKRGRDGSEEEEEESELRKRVTKRRGRKPSPVRSESEAEEEEEQDLDTLFADTGKKKGGSKVKKTITKRARKSEENINKIAAKMKNDGLSLADVNLNISESDSEKEQVVKKSSGRSRKSMLNEENEDIESRTQQNRNDQSALDFFNTIGPVRKGKDRSPSKIRSPDLSPMNTPPSSPPPPFPDVAQHAYDSPLVPHLPNRSMLSPETSINPIANQGQRLTPRTAAAAGFSQIAPVDLDLESWDVEMDLDDNLISPVLRKTHNDHQHTPGEMLPPPLPSSVLTKQILNSDSSPVIRSGNGNTPVPATQFPVRRLGMRRPRPIVMSSGGVEIDSPVMRHIPDESSPLGQDRRRRVVVDSSSPIIDRSARRSRGGAVGGDITRKDKARKKKGPIGDYMDMDAQLSGSDSGDSSEHSASSIESESDRKFANDFQPTQAPKGYNQQAIYLAGLGTQARGFGLNFKRDLADVRKEFLGKARKAVYITDDDDEDEDEDEGELNLRGTRNQRNGNRIEESSDNEYELGSFVVNDSDDE</sequence>
<dbReference type="OrthoDB" id="164902at2759"/>
<feature type="domain" description="Helicase ATP-binding" evidence="11">
    <location>
        <begin position="331"/>
        <end position="500"/>
    </location>
</feature>
<evidence type="ECO:0000259" key="12">
    <source>
        <dbReference type="PROSITE" id="PS51194"/>
    </source>
</evidence>
<evidence type="ECO:0000256" key="6">
    <source>
        <dbReference type="ARBA" id="ARBA00022840"/>
    </source>
</evidence>
<dbReference type="InterPro" id="IPR039686">
    <property type="entry name" value="FANCM/Mph1-like_ID"/>
</dbReference>
<dbReference type="InterPro" id="IPR011545">
    <property type="entry name" value="DEAD/DEAH_box_helicase_dom"/>
</dbReference>
<feature type="compositionally biased region" description="Polar residues" evidence="10">
    <location>
        <begin position="111"/>
        <end position="120"/>
    </location>
</feature>
<feature type="region of interest" description="Disordered" evidence="10">
    <location>
        <begin position="1431"/>
        <end position="1482"/>
    </location>
</feature>
<feature type="compositionally biased region" description="Polar residues" evidence="10">
    <location>
        <begin position="24"/>
        <end position="34"/>
    </location>
</feature>
<comment type="similarity">
    <text evidence="2 9">Belongs to the DEAD box helicase family. DEAH subfamily. FANCM sub-subfamily.</text>
</comment>
<evidence type="ECO:0000256" key="9">
    <source>
        <dbReference type="RuleBase" id="RU367027"/>
    </source>
</evidence>
<dbReference type="PROSITE" id="PS51194">
    <property type="entry name" value="HELICASE_CTER"/>
    <property type="match status" value="1"/>
</dbReference>
<comment type="function">
    <text evidence="9">ATP-dependent DNA helicase involved in DNA damage repair by homologous recombination and in genome maintenance. Capable of unwinding D-loops. Plays a role in limiting crossover recombinants during mitotic DNA double-strand break (DSB) repair. Component of a FANCM-MHF complex which promotes gene conversion at blocked replication forks, probably by reversal of the stalled fork.</text>
</comment>
<dbReference type="EMBL" id="KI894016">
    <property type="protein sequence ID" value="OCF46524.1"/>
    <property type="molecule type" value="Genomic_DNA"/>
</dbReference>
<dbReference type="CDD" id="cd12091">
    <property type="entry name" value="FANCM_ID"/>
    <property type="match status" value="1"/>
</dbReference>
<comment type="catalytic activity">
    <reaction evidence="8 9">
        <text>ATP + H2O = ADP + phosphate + H(+)</text>
        <dbReference type="Rhea" id="RHEA:13065"/>
        <dbReference type="ChEBI" id="CHEBI:15377"/>
        <dbReference type="ChEBI" id="CHEBI:15378"/>
        <dbReference type="ChEBI" id="CHEBI:30616"/>
        <dbReference type="ChEBI" id="CHEBI:43474"/>
        <dbReference type="ChEBI" id="CHEBI:456216"/>
        <dbReference type="EC" id="3.6.4.12"/>
    </reaction>
</comment>
<evidence type="ECO:0000256" key="8">
    <source>
        <dbReference type="ARBA" id="ARBA00047995"/>
    </source>
</evidence>
<name>A0A1B9HTD1_9TREE</name>
<dbReference type="SMART" id="SM00487">
    <property type="entry name" value="DEXDc"/>
    <property type="match status" value="1"/>
</dbReference>
<feature type="compositionally biased region" description="Polar residues" evidence="10">
    <location>
        <begin position="65"/>
        <end position="102"/>
    </location>
</feature>
<keyword evidence="5" id="KW-0347">Helicase</keyword>
<evidence type="ECO:0000256" key="10">
    <source>
        <dbReference type="SAM" id="MobiDB-lite"/>
    </source>
</evidence>
<feature type="compositionally biased region" description="Acidic residues" evidence="10">
    <location>
        <begin position="1433"/>
        <end position="1446"/>
    </location>
</feature>
<feature type="compositionally biased region" description="Polar residues" evidence="10">
    <location>
        <begin position="153"/>
        <end position="164"/>
    </location>
</feature>
<dbReference type="InterPro" id="IPR001650">
    <property type="entry name" value="Helicase_C-like"/>
</dbReference>
<dbReference type="GO" id="GO:0000400">
    <property type="term" value="F:four-way junction DNA binding"/>
    <property type="evidence" value="ECO:0007669"/>
    <property type="project" value="TreeGrafter"/>
</dbReference>
<dbReference type="GO" id="GO:0045003">
    <property type="term" value="P:double-strand break repair via synthesis-dependent strand annealing"/>
    <property type="evidence" value="ECO:0007669"/>
    <property type="project" value="TreeGrafter"/>
</dbReference>
<dbReference type="GO" id="GO:0036297">
    <property type="term" value="P:interstrand cross-link repair"/>
    <property type="evidence" value="ECO:0007669"/>
    <property type="project" value="UniProtKB-ARBA"/>
</dbReference>
<comment type="subcellular location">
    <subcellularLocation>
        <location evidence="1 9">Nucleus</location>
    </subcellularLocation>
</comment>
<proteinExistence type="inferred from homology"/>
<feature type="compositionally biased region" description="Basic residues" evidence="10">
    <location>
        <begin position="972"/>
        <end position="982"/>
    </location>
</feature>
<keyword evidence="6" id="KW-0067">ATP-binding</keyword>
<dbReference type="EC" id="3.6.4.12" evidence="9"/>
<dbReference type="FunFam" id="3.40.50.300:FF:000861">
    <property type="entry name" value="Fanconi anemia, complementation group M"/>
    <property type="match status" value="1"/>
</dbReference>
<dbReference type="InterPro" id="IPR044749">
    <property type="entry name" value="FANCM_DEXDc"/>
</dbReference>
<dbReference type="GO" id="GO:0009378">
    <property type="term" value="F:four-way junction helicase activity"/>
    <property type="evidence" value="ECO:0007669"/>
    <property type="project" value="TreeGrafter"/>
</dbReference>
<reference evidence="13" key="2">
    <citation type="submission" date="2016-07" db="EMBL/GenBank/DDBJ databases">
        <title>Evolution of pathogenesis and genome organization in the Tremellales.</title>
        <authorList>
            <person name="Cuomo C."/>
            <person name="Litvintseva A."/>
            <person name="Heitman J."/>
            <person name="Chen Y."/>
            <person name="Sun S."/>
            <person name="Springer D."/>
            <person name="Dromer F."/>
            <person name="Young S."/>
            <person name="Zeng Q."/>
            <person name="Chapman S."/>
            <person name="Gujja S."/>
            <person name="Saif S."/>
            <person name="Birren B."/>
        </authorList>
    </citation>
    <scope>NUCLEOTIDE SEQUENCE</scope>
    <source>
        <strain evidence="13">CBS 10737</strain>
    </source>
</reference>
<keyword evidence="4" id="KW-0378">Hydrolase</keyword>
<feature type="compositionally biased region" description="Polar residues" evidence="10">
    <location>
        <begin position="42"/>
        <end position="57"/>
    </location>
</feature>
<feature type="compositionally biased region" description="Pro residues" evidence="10">
    <location>
        <begin position="1123"/>
        <end position="1134"/>
    </location>
</feature>
<evidence type="ECO:0000313" key="13">
    <source>
        <dbReference type="EMBL" id="OCF46524.1"/>
    </source>
</evidence>
<feature type="region of interest" description="Disordered" evidence="10">
    <location>
        <begin position="1284"/>
        <end position="1386"/>
    </location>
</feature>
<reference evidence="13" key="1">
    <citation type="submission" date="2013-07" db="EMBL/GenBank/DDBJ databases">
        <title>The Genome Sequence of Cryptococcus pinus CBS10737.</title>
        <authorList>
            <consortium name="The Broad Institute Genome Sequencing Platform"/>
            <person name="Cuomo C."/>
            <person name="Litvintseva A."/>
            <person name="Chen Y."/>
            <person name="Heitman J."/>
            <person name="Sun S."/>
            <person name="Springer D."/>
            <person name="Dromer F."/>
            <person name="Young S.K."/>
            <person name="Zeng Q."/>
            <person name="Gargeya S."/>
            <person name="Fitzgerald M."/>
            <person name="Abouelleil A."/>
            <person name="Alvarado L."/>
            <person name="Berlin A.M."/>
            <person name="Chapman S.B."/>
            <person name="Dewar J."/>
            <person name="Goldberg J."/>
            <person name="Griggs A."/>
            <person name="Gujja S."/>
            <person name="Hansen M."/>
            <person name="Howarth C."/>
            <person name="Imamovic A."/>
            <person name="Larimer J."/>
            <person name="McCowan C."/>
            <person name="Murphy C."/>
            <person name="Pearson M."/>
            <person name="Priest M."/>
            <person name="Roberts A."/>
            <person name="Saif S."/>
            <person name="Shea T."/>
            <person name="Sykes S."/>
            <person name="Wortman J."/>
            <person name="Nusbaum C."/>
            <person name="Birren B."/>
        </authorList>
    </citation>
    <scope>NUCLEOTIDE SEQUENCE [LARGE SCALE GENOMIC DNA]</scope>
    <source>
        <strain evidence="13">CBS 10737</strain>
    </source>
</reference>
<feature type="region of interest" description="Disordered" evidence="10">
    <location>
        <begin position="144"/>
        <end position="289"/>
    </location>
</feature>
<feature type="compositionally biased region" description="Basic and acidic residues" evidence="10">
    <location>
        <begin position="218"/>
        <end position="247"/>
    </location>
</feature>
<dbReference type="Pfam" id="PF00271">
    <property type="entry name" value="Helicase_C"/>
    <property type="match status" value="1"/>
</dbReference>
<dbReference type="STRING" id="1296096.A0A1B9HTD1"/>
<dbReference type="GO" id="GO:0016887">
    <property type="term" value="F:ATP hydrolysis activity"/>
    <property type="evidence" value="ECO:0007669"/>
    <property type="project" value="RHEA"/>
</dbReference>
<dbReference type="SMART" id="SM00490">
    <property type="entry name" value="HELICc"/>
    <property type="match status" value="1"/>
</dbReference>
<feature type="compositionally biased region" description="Polar residues" evidence="10">
    <location>
        <begin position="204"/>
        <end position="216"/>
    </location>
</feature>
<dbReference type="InterPro" id="IPR027417">
    <property type="entry name" value="P-loop_NTPase"/>
</dbReference>
<feature type="region of interest" description="Disordered" evidence="10">
    <location>
        <begin position="24"/>
        <end position="120"/>
    </location>
</feature>
<dbReference type="SUPFAM" id="SSF52540">
    <property type="entry name" value="P-loop containing nucleoside triphosphate hydrolases"/>
    <property type="match status" value="1"/>
</dbReference>
<feature type="compositionally biased region" description="Acidic residues" evidence="10">
    <location>
        <begin position="989"/>
        <end position="998"/>
    </location>
</feature>
<dbReference type="PROSITE" id="PS51192">
    <property type="entry name" value="HELICASE_ATP_BIND_1"/>
    <property type="match status" value="1"/>
</dbReference>